<organism evidence="1 2">
    <name type="scientific">Micromonospora chaiyaphumensis</name>
    <dbReference type="NCBI Taxonomy" id="307119"/>
    <lineage>
        <taxon>Bacteria</taxon>
        <taxon>Bacillati</taxon>
        <taxon>Actinomycetota</taxon>
        <taxon>Actinomycetes</taxon>
        <taxon>Micromonosporales</taxon>
        <taxon>Micromonosporaceae</taxon>
        <taxon>Micromonospora</taxon>
    </lineage>
</organism>
<dbReference type="Proteomes" id="UP000199629">
    <property type="component" value="Unassembled WGS sequence"/>
</dbReference>
<evidence type="ECO:0000313" key="1">
    <source>
        <dbReference type="EMBL" id="SCE65081.1"/>
    </source>
</evidence>
<accession>A0A1C4U051</accession>
<proteinExistence type="predicted"/>
<sequence>MAGMRVGAARAVAAGWVREAMRRDPSIGGAFFSGSTVGLPDGAVLPASSDVDVLLVRDGPAAKVGKFRHRGVLLEVSALTWAELGSPEEVLGSWVFAPMFRTDAVIADPSGRLAAIRERVAAGYADRVWVRRRCAGVRRRVEGGLARLDGRASLAEQVLGWVFPTSVLALLPAVAGLRDPTVRRRYVRAREVLAAYGFADRYEELLASLDGGGVGPGRVREHLAGLAVTFDEAARVGRTPFPFSADLSAVGRPVVVDGSAELVAAGAHREAMFWIVVTYARCHAVLAVDAPERERVLRPAFEAAVADLGVASAADRRRRAAALLGSLPRWQAVADAVAERAVAGWG</sequence>
<dbReference type="EMBL" id="FMCS01000001">
    <property type="protein sequence ID" value="SCE65081.1"/>
    <property type="molecule type" value="Genomic_DNA"/>
</dbReference>
<dbReference type="AlphaFoldDB" id="A0A1C4U051"/>
<gene>
    <name evidence="1" type="ORF">GA0070214_101206</name>
</gene>
<protein>
    <submittedName>
        <fullName evidence="1">Uncharacterized protein</fullName>
    </submittedName>
</protein>
<keyword evidence="2" id="KW-1185">Reference proteome</keyword>
<reference evidence="2" key="1">
    <citation type="submission" date="2016-06" db="EMBL/GenBank/DDBJ databases">
        <authorList>
            <person name="Varghese N."/>
            <person name="Submissions Spin"/>
        </authorList>
    </citation>
    <scope>NUCLEOTIDE SEQUENCE [LARGE SCALE GENOMIC DNA]</scope>
    <source>
        <strain evidence="2">DSM 45246</strain>
    </source>
</reference>
<name>A0A1C4U051_9ACTN</name>
<evidence type="ECO:0000313" key="2">
    <source>
        <dbReference type="Proteomes" id="UP000199629"/>
    </source>
</evidence>